<dbReference type="PANTHER" id="PTHR38926:SF72">
    <property type="entry name" value="IM:7136021-RELATED"/>
    <property type="match status" value="1"/>
</dbReference>
<proteinExistence type="predicted"/>
<dbReference type="Gene3D" id="3.80.10.10">
    <property type="entry name" value="Ribonuclease Inhibitor"/>
    <property type="match status" value="1"/>
</dbReference>
<dbReference type="Proteomes" id="UP000027195">
    <property type="component" value="Unassembled WGS sequence"/>
</dbReference>
<dbReference type="SUPFAM" id="SSF81383">
    <property type="entry name" value="F-box domain"/>
    <property type="match status" value="1"/>
</dbReference>
<dbReference type="PANTHER" id="PTHR38926">
    <property type="entry name" value="F-BOX DOMAIN CONTAINING PROTEIN, EXPRESSED"/>
    <property type="match status" value="1"/>
</dbReference>
<evidence type="ECO:0000313" key="2">
    <source>
        <dbReference type="EMBL" id="KDQ14158.1"/>
    </source>
</evidence>
<name>A0A067MEF7_BOTB1</name>
<accession>A0A067MEF7</accession>
<keyword evidence="3" id="KW-1185">Reference proteome</keyword>
<dbReference type="AlphaFoldDB" id="A0A067MEF7"/>
<sequence>MEEAQDGGTEPMVLARGHARILLDKRDTAQAPAHDVDAERKLRRRHNEKTPIYRLPTEILSLIFEAVDSEWRTGHHLQPFTLGSVSKRWRDVALKTPKIWAELAYGRFRTRAHVNFYLDRSRMAPLHVAGMISDDELGQALLPHAHRVKSLELHYVRHSMPLFQSPAPLLEKLDLSNVHRTEHRVCSKLIFAGSTPRLRYLKLEEICIPLASPIYTGLIHLDLVYIDFGSPVDGLLRALGACPQLEFLRLCGLQFSSDEPNSRPLLIDLPMLSSIHLTGVGYRMENLEDGGSILRTILASIDVPPAALLHIIQEAEEDIDIDWIASHAQRNLKNVGEIRMLFMVCDPAHADLYSFNGRATEGGPELLVFSTGPLTVPITHLPHSLSSRLETLKILAPRSGSSWDTDTMSMSTFTTMLSNLSNLKKLVFTTGYSCDSLLSALVVTPTSCICPQLEELYLSSDAPVSQRKILDVVMSRINPAYGQVGLRKLALPRFFIPKNVSQFNAYGIEVLRAHDPKEAQSSV</sequence>
<evidence type="ECO:0000259" key="1">
    <source>
        <dbReference type="PROSITE" id="PS50181"/>
    </source>
</evidence>
<feature type="domain" description="F-box" evidence="1">
    <location>
        <begin position="49"/>
        <end position="103"/>
    </location>
</feature>
<dbReference type="HOGENOM" id="CLU_024199_1_2_1"/>
<evidence type="ECO:0000313" key="3">
    <source>
        <dbReference type="Proteomes" id="UP000027195"/>
    </source>
</evidence>
<dbReference type="InterPro" id="IPR036047">
    <property type="entry name" value="F-box-like_dom_sf"/>
</dbReference>
<protein>
    <recommendedName>
        <fullName evidence="1">F-box domain-containing protein</fullName>
    </recommendedName>
</protein>
<organism evidence="2 3">
    <name type="scientific">Botryobasidium botryosum (strain FD-172 SS1)</name>
    <dbReference type="NCBI Taxonomy" id="930990"/>
    <lineage>
        <taxon>Eukaryota</taxon>
        <taxon>Fungi</taxon>
        <taxon>Dikarya</taxon>
        <taxon>Basidiomycota</taxon>
        <taxon>Agaricomycotina</taxon>
        <taxon>Agaricomycetes</taxon>
        <taxon>Cantharellales</taxon>
        <taxon>Botryobasidiaceae</taxon>
        <taxon>Botryobasidium</taxon>
    </lineage>
</organism>
<dbReference type="InterPro" id="IPR001810">
    <property type="entry name" value="F-box_dom"/>
</dbReference>
<dbReference type="EMBL" id="KL198039">
    <property type="protein sequence ID" value="KDQ14158.1"/>
    <property type="molecule type" value="Genomic_DNA"/>
</dbReference>
<dbReference type="InterPro" id="IPR032675">
    <property type="entry name" value="LRR_dom_sf"/>
</dbReference>
<dbReference type="SUPFAM" id="SSF52047">
    <property type="entry name" value="RNI-like"/>
    <property type="match status" value="1"/>
</dbReference>
<gene>
    <name evidence="2" type="ORF">BOTBODRAFT_352292</name>
</gene>
<dbReference type="PROSITE" id="PS50181">
    <property type="entry name" value="FBOX"/>
    <property type="match status" value="1"/>
</dbReference>
<dbReference type="OrthoDB" id="3172239at2759"/>
<reference evidence="3" key="1">
    <citation type="journal article" date="2014" name="Proc. Natl. Acad. Sci. U.S.A.">
        <title>Extensive sampling of basidiomycete genomes demonstrates inadequacy of the white-rot/brown-rot paradigm for wood decay fungi.</title>
        <authorList>
            <person name="Riley R."/>
            <person name="Salamov A.A."/>
            <person name="Brown D.W."/>
            <person name="Nagy L.G."/>
            <person name="Floudas D."/>
            <person name="Held B.W."/>
            <person name="Levasseur A."/>
            <person name="Lombard V."/>
            <person name="Morin E."/>
            <person name="Otillar R."/>
            <person name="Lindquist E.A."/>
            <person name="Sun H."/>
            <person name="LaButti K.M."/>
            <person name="Schmutz J."/>
            <person name="Jabbour D."/>
            <person name="Luo H."/>
            <person name="Baker S.E."/>
            <person name="Pisabarro A.G."/>
            <person name="Walton J.D."/>
            <person name="Blanchette R.A."/>
            <person name="Henrissat B."/>
            <person name="Martin F."/>
            <person name="Cullen D."/>
            <person name="Hibbett D.S."/>
            <person name="Grigoriev I.V."/>
        </authorList>
    </citation>
    <scope>NUCLEOTIDE SEQUENCE [LARGE SCALE GENOMIC DNA]</scope>
    <source>
        <strain evidence="3">FD-172 SS1</strain>
    </source>
</reference>
<dbReference type="InParanoid" id="A0A067MEF7"/>